<keyword evidence="1" id="KW-1133">Transmembrane helix</keyword>
<reference evidence="5" key="1">
    <citation type="submission" date="2014-01" db="EMBL/GenBank/DDBJ databases">
        <title>The Genome Sequence of Anopheles farauti FAR1 (V2).</title>
        <authorList>
            <consortium name="The Broad Institute Genomics Platform"/>
            <person name="Neafsey D.E."/>
            <person name="Besansky N."/>
            <person name="Howell P."/>
            <person name="Walton C."/>
            <person name="Young S.K."/>
            <person name="Zeng Q."/>
            <person name="Gargeya S."/>
            <person name="Fitzgerald M."/>
            <person name="Haas B."/>
            <person name="Abouelleil A."/>
            <person name="Allen A.W."/>
            <person name="Alvarado L."/>
            <person name="Arachchi H.M."/>
            <person name="Berlin A.M."/>
            <person name="Chapman S.B."/>
            <person name="Gainer-Dewar J."/>
            <person name="Goldberg J."/>
            <person name="Griggs A."/>
            <person name="Gujja S."/>
            <person name="Hansen M."/>
            <person name="Howarth C."/>
            <person name="Imamovic A."/>
            <person name="Ireland A."/>
            <person name="Larimer J."/>
            <person name="McCowan C."/>
            <person name="Murphy C."/>
            <person name="Pearson M."/>
            <person name="Poon T.W."/>
            <person name="Priest M."/>
            <person name="Roberts A."/>
            <person name="Saif S."/>
            <person name="Shea T."/>
            <person name="Sisk P."/>
            <person name="Sykes S."/>
            <person name="Wortman J."/>
            <person name="Nusbaum C."/>
            <person name="Birren B."/>
        </authorList>
    </citation>
    <scope>NUCLEOTIDE SEQUENCE [LARGE SCALE GENOMIC DNA]</scope>
    <source>
        <strain evidence="5">FAR1</strain>
    </source>
</reference>
<dbReference type="EMBL" id="AXCN02000449">
    <property type="status" value="NOT_ANNOTATED_CDS"/>
    <property type="molecule type" value="Genomic_DNA"/>
</dbReference>
<feature type="transmembrane region" description="Helical" evidence="1">
    <location>
        <begin position="422"/>
        <end position="441"/>
    </location>
</feature>
<feature type="transmembrane region" description="Helical" evidence="1">
    <location>
        <begin position="1005"/>
        <end position="1028"/>
    </location>
</feature>
<accession>A0A182Q9U0</accession>
<protein>
    <recommendedName>
        <fullName evidence="3">Acyltransferase 3 domain-containing protein</fullName>
    </recommendedName>
</protein>
<dbReference type="EnsemblMetazoa" id="AFAF005898-RA">
    <property type="protein sequence ID" value="AFAF005898-PA"/>
    <property type="gene ID" value="AFAF005898"/>
</dbReference>
<feature type="transmembrane region" description="Helical" evidence="1">
    <location>
        <begin position="211"/>
        <end position="232"/>
    </location>
</feature>
<dbReference type="GO" id="GO:0016747">
    <property type="term" value="F:acyltransferase activity, transferring groups other than amino-acyl groups"/>
    <property type="evidence" value="ECO:0007669"/>
    <property type="project" value="InterPro"/>
</dbReference>
<dbReference type="Proteomes" id="UP000075886">
    <property type="component" value="Unassembled WGS sequence"/>
</dbReference>
<dbReference type="VEuPathDB" id="VectorBase:AFAF005898"/>
<feature type="transmembrane region" description="Helical" evidence="1">
    <location>
        <begin position="166"/>
        <end position="190"/>
    </location>
</feature>
<feature type="domain" description="Acyltransferase 3" evidence="3">
    <location>
        <begin position="209"/>
        <end position="516"/>
    </location>
</feature>
<feature type="transmembrane region" description="Helical" evidence="1">
    <location>
        <begin position="749"/>
        <end position="773"/>
    </location>
</feature>
<evidence type="ECO:0000313" key="5">
    <source>
        <dbReference type="Proteomes" id="UP000075886"/>
    </source>
</evidence>
<feature type="transmembrane region" description="Helical" evidence="1">
    <location>
        <begin position="368"/>
        <end position="385"/>
    </location>
</feature>
<proteinExistence type="predicted"/>
<keyword evidence="1" id="KW-0472">Membrane</keyword>
<feature type="signal peptide" evidence="2">
    <location>
        <begin position="1"/>
        <end position="22"/>
    </location>
</feature>
<feature type="transmembrane region" description="Helical" evidence="1">
    <location>
        <begin position="461"/>
        <end position="479"/>
    </location>
</feature>
<sequence>MVFVRLLTLHVVLCVLHSATSGSRHVLPVLYELDDWGRCDIAPERDWYCMVRVIVDGQHPSLRFENDDRKHFRRTLLDRGVCLTPEARAGDDASTGRLEAPPKRWNKSDRYIMSEFFPSSMQAELATELAVGDVINRRLSSRSPGLTAYTEIEYCLKHDPQGQFEFALGVSVAVAFALAIALVLNARSWIAGEFASAREPSGGKQFLLFDLYKSFGLVGVVLAHSTLFGPFLMPIANVELLEQVIAHPSAKLWRLVCPFLMLVFFAMSAMLLTVKLLHASGTPCPRPTFAAIVTNRLIRLMPLNLLTLAFGALVYDRFIGGPLAPRQLSVEQGFCRSRWWMNVLFISNFNMNQPCLPHSWYISADFQLFLLITLVLMAMMSAFMAQLYTPFYNNLCWSVGGMLAGIVYNRFQRSNSLTRDRLLHGINYGIGIFLAMLVVSIHETMSASDESSPNARWPLAAWYSTYKLSAAAFFSASMLRILLTEKDFYGSSIVRMGAKLYYCVYLIHLPIFRIVFSNETAVVEGTLPLLKYSKFASYHEHSLLDRGLCVDACVGLVDRLDPAVAATFYTERTTVTPYRLLSIPSEKDLPEQQARYGRVLNICANYHLQQRYNLSGYSELERCVAADSRLPVLDIYHVLFALVVVILLGAVGFATYCDGQKVAPTNNNNYSPHRNGALWMEFSLKRTCSQLIAVPRSPIQRDFAFVEIFRMLSVFVILAIHVTMCYIAAPTANMRPLEEFFGRRFSLMAVSVFPFQVHTFFTIGGVMLAVHFLDQAASRAANRPIGWSFLWKGLVMRYARIFPVLFVVWLYQVSWLDWYASGPGDYRYFGLEKDNCRTNGWLNFLLINNYFKYGNMCMQQTWHLAADFQFFLVGLTFLILIVRHPRMLWPLVVAATVFSVVAPVINLYRHKLPGVILTNFKQFRFILYAHPTLENDYMLSHPHTCSYFSGLFAGIAYHRSRTSPIPLLSGGNVVWMLKWVPPTLVLLQAAPAPFFYGLNYSQPMLWNAIYGAVHRCCWGAMCAVGILYGATLWNGRRARIHFHPALLVLSRLSFGVYIVQFNVLKSLTQNATDEGVDFNWQIYVRMTSASPSV</sequence>
<feature type="transmembrane region" description="Helical" evidence="1">
    <location>
        <begin position="794"/>
        <end position="811"/>
    </location>
</feature>
<feature type="transmembrane region" description="Helical" evidence="1">
    <location>
        <begin position="500"/>
        <end position="516"/>
    </location>
</feature>
<keyword evidence="5" id="KW-1185">Reference proteome</keyword>
<feature type="transmembrane region" description="Helical" evidence="1">
    <location>
        <begin position="708"/>
        <end position="729"/>
    </location>
</feature>
<dbReference type="PANTHER" id="PTHR11161:SF22">
    <property type="entry name" value="ACYLTRANSFERASE 3 DOMAIN-CONTAINING PROTEIN-RELATED"/>
    <property type="match status" value="1"/>
</dbReference>
<dbReference type="InterPro" id="IPR002656">
    <property type="entry name" value="Acyl_transf_3_dom"/>
</dbReference>
<organism evidence="4 5">
    <name type="scientific">Anopheles farauti</name>
    <dbReference type="NCBI Taxonomy" id="69004"/>
    <lineage>
        <taxon>Eukaryota</taxon>
        <taxon>Metazoa</taxon>
        <taxon>Ecdysozoa</taxon>
        <taxon>Arthropoda</taxon>
        <taxon>Hexapoda</taxon>
        <taxon>Insecta</taxon>
        <taxon>Pterygota</taxon>
        <taxon>Neoptera</taxon>
        <taxon>Endopterygota</taxon>
        <taxon>Diptera</taxon>
        <taxon>Nematocera</taxon>
        <taxon>Culicoidea</taxon>
        <taxon>Culicidae</taxon>
        <taxon>Anophelinae</taxon>
        <taxon>Anopheles</taxon>
    </lineage>
</organism>
<keyword evidence="1" id="KW-0812">Transmembrane</keyword>
<evidence type="ECO:0000256" key="1">
    <source>
        <dbReference type="SAM" id="Phobius"/>
    </source>
</evidence>
<dbReference type="PANTHER" id="PTHR11161">
    <property type="entry name" value="O-ACYLTRANSFERASE"/>
    <property type="match status" value="1"/>
</dbReference>
<feature type="domain" description="Acyltransferase 3" evidence="3">
    <location>
        <begin position="704"/>
        <end position="1077"/>
    </location>
</feature>
<keyword evidence="2" id="KW-0732">Signal</keyword>
<dbReference type="Pfam" id="PF01757">
    <property type="entry name" value="Acyl_transf_3"/>
    <property type="match status" value="2"/>
</dbReference>
<evidence type="ECO:0000313" key="4">
    <source>
        <dbReference type="EnsemblMetazoa" id="AFAF005898-PA"/>
    </source>
</evidence>
<feature type="chain" id="PRO_5008132505" description="Acyltransferase 3 domain-containing protein" evidence="2">
    <location>
        <begin position="23"/>
        <end position="1093"/>
    </location>
</feature>
<dbReference type="InterPro" id="IPR052728">
    <property type="entry name" value="O2_lipid_transport_reg"/>
</dbReference>
<feature type="transmembrane region" description="Helical" evidence="1">
    <location>
        <begin position="862"/>
        <end position="881"/>
    </location>
</feature>
<feature type="transmembrane region" description="Helical" evidence="1">
    <location>
        <begin position="252"/>
        <end position="277"/>
    </location>
</feature>
<evidence type="ECO:0000256" key="2">
    <source>
        <dbReference type="SAM" id="SignalP"/>
    </source>
</evidence>
<evidence type="ECO:0000259" key="3">
    <source>
        <dbReference type="Pfam" id="PF01757"/>
    </source>
</evidence>
<feature type="transmembrane region" description="Helical" evidence="1">
    <location>
        <begin position="391"/>
        <end position="410"/>
    </location>
</feature>
<feature type="transmembrane region" description="Helical" evidence="1">
    <location>
        <begin position="635"/>
        <end position="657"/>
    </location>
</feature>
<feature type="transmembrane region" description="Helical" evidence="1">
    <location>
        <begin position="979"/>
        <end position="998"/>
    </location>
</feature>
<feature type="transmembrane region" description="Helical" evidence="1">
    <location>
        <begin position="888"/>
        <end position="908"/>
    </location>
</feature>
<name>A0A182Q9U0_9DIPT</name>
<dbReference type="AlphaFoldDB" id="A0A182Q9U0"/>
<reference evidence="4" key="2">
    <citation type="submission" date="2020-05" db="UniProtKB">
        <authorList>
            <consortium name="EnsemblMetazoa"/>
        </authorList>
    </citation>
    <scope>IDENTIFICATION</scope>
    <source>
        <strain evidence="4">FAR1</strain>
    </source>
</reference>